<dbReference type="AlphaFoldDB" id="T0YU13"/>
<dbReference type="InterPro" id="IPR029045">
    <property type="entry name" value="ClpP/crotonase-like_dom_sf"/>
</dbReference>
<reference evidence="2" key="1">
    <citation type="submission" date="2013-08" db="EMBL/GenBank/DDBJ databases">
        <authorList>
            <person name="Mendez C."/>
            <person name="Richter M."/>
            <person name="Ferrer M."/>
            <person name="Sanchez J."/>
        </authorList>
    </citation>
    <scope>NUCLEOTIDE SEQUENCE</scope>
</reference>
<organism evidence="2">
    <name type="scientific">mine drainage metagenome</name>
    <dbReference type="NCBI Taxonomy" id="410659"/>
    <lineage>
        <taxon>unclassified sequences</taxon>
        <taxon>metagenomes</taxon>
        <taxon>ecological metagenomes</taxon>
    </lineage>
</organism>
<dbReference type="PANTHER" id="PTHR11941:SF54">
    <property type="entry name" value="ENOYL-COA HYDRATASE, MITOCHONDRIAL"/>
    <property type="match status" value="1"/>
</dbReference>
<comment type="caution">
    <text evidence="2">The sequence shown here is derived from an EMBL/GenBank/DDBJ whole genome shotgun (WGS) entry which is preliminary data.</text>
</comment>
<dbReference type="Gene3D" id="1.10.12.10">
    <property type="entry name" value="Lyase 2-enoyl-coa Hydratase, Chain A, domain 2"/>
    <property type="match status" value="1"/>
</dbReference>
<dbReference type="EMBL" id="AUZX01013509">
    <property type="protein sequence ID" value="EQD35377.1"/>
    <property type="molecule type" value="Genomic_DNA"/>
</dbReference>
<dbReference type="PANTHER" id="PTHR11941">
    <property type="entry name" value="ENOYL-COA HYDRATASE-RELATED"/>
    <property type="match status" value="1"/>
</dbReference>
<dbReference type="InterPro" id="IPR014748">
    <property type="entry name" value="Enoyl-CoA_hydra_C"/>
</dbReference>
<evidence type="ECO:0000313" key="2">
    <source>
        <dbReference type="EMBL" id="EQD35377.1"/>
    </source>
</evidence>
<accession>T0YU13</accession>
<dbReference type="GO" id="GO:0006635">
    <property type="term" value="P:fatty acid beta-oxidation"/>
    <property type="evidence" value="ECO:0007669"/>
    <property type="project" value="TreeGrafter"/>
</dbReference>
<dbReference type="Gene3D" id="3.90.226.10">
    <property type="entry name" value="2-enoyl-CoA Hydratase, Chain A, domain 1"/>
    <property type="match status" value="1"/>
</dbReference>
<dbReference type="CDD" id="cd06558">
    <property type="entry name" value="crotonase-like"/>
    <property type="match status" value="1"/>
</dbReference>
<sequence>MTGESSKSVELEQSETGVATIVLNHPPVNAATPELIEELLRTIDIVASEASTRSILLMGANGKFCAGADIVTMSDHSRATYRQMRRWIDVEDALERLEIPVICAIERFALGGGAEIALACDVRIIGKGALFGFPEASLGLFPGAGGTQRLTRLVGISRAFWLMATGSRLSADEALGYGLVNEVVADDTVLVRAKEIAEQLASGPTRAIGLMKRLVYESWGRELPAGLAREEDAVFEVLSTADLREGFQAFHEKRPPRFSGR</sequence>
<name>T0YU13_9ZZZZ</name>
<evidence type="ECO:0000256" key="1">
    <source>
        <dbReference type="ARBA" id="ARBA00023239"/>
    </source>
</evidence>
<protein>
    <submittedName>
        <fullName evidence="2">3-hydroxybutyryl-CoA dehydratase</fullName>
    </submittedName>
</protein>
<gene>
    <name evidence="2" type="ORF">B1A_18320</name>
</gene>
<reference evidence="2" key="2">
    <citation type="journal article" date="2014" name="ISME J.">
        <title>Microbial stratification in low pH oxic and suboxic macroscopic growths along an acid mine drainage.</title>
        <authorList>
            <person name="Mendez-Garcia C."/>
            <person name="Mesa V."/>
            <person name="Sprenger R.R."/>
            <person name="Richter M."/>
            <person name="Diez M.S."/>
            <person name="Solano J."/>
            <person name="Bargiela R."/>
            <person name="Golyshina O.V."/>
            <person name="Manteca A."/>
            <person name="Ramos J.L."/>
            <person name="Gallego J.R."/>
            <person name="Llorente I."/>
            <person name="Martins Dos Santos V.A."/>
            <person name="Jensen O.N."/>
            <person name="Pelaez A.I."/>
            <person name="Sanchez J."/>
            <person name="Ferrer M."/>
        </authorList>
    </citation>
    <scope>NUCLEOTIDE SEQUENCE</scope>
</reference>
<dbReference type="GO" id="GO:0016829">
    <property type="term" value="F:lyase activity"/>
    <property type="evidence" value="ECO:0007669"/>
    <property type="project" value="UniProtKB-KW"/>
</dbReference>
<proteinExistence type="predicted"/>
<dbReference type="SUPFAM" id="SSF52096">
    <property type="entry name" value="ClpP/crotonase"/>
    <property type="match status" value="1"/>
</dbReference>
<keyword evidence="1" id="KW-0456">Lyase</keyword>
<dbReference type="InterPro" id="IPR001753">
    <property type="entry name" value="Enoyl-CoA_hydra/iso"/>
</dbReference>
<dbReference type="Pfam" id="PF00378">
    <property type="entry name" value="ECH_1"/>
    <property type="match status" value="1"/>
</dbReference>